<feature type="signal peptide" evidence="1">
    <location>
        <begin position="1"/>
        <end position="22"/>
    </location>
</feature>
<dbReference type="Gene3D" id="2.40.160.20">
    <property type="match status" value="1"/>
</dbReference>
<keyword evidence="3" id="KW-1185">Reference proteome</keyword>
<gene>
    <name evidence="2" type="ORF">SAMN05216212_1312</name>
</gene>
<dbReference type="RefSeq" id="WP_091510355.1">
    <property type="nucleotide sequence ID" value="NZ_FNFH01000002.1"/>
</dbReference>
<reference evidence="3" key="1">
    <citation type="submission" date="2016-10" db="EMBL/GenBank/DDBJ databases">
        <authorList>
            <person name="Varghese N."/>
            <person name="Submissions S."/>
        </authorList>
    </citation>
    <scope>NUCLEOTIDE SEQUENCE [LARGE SCALE GENOMIC DNA]</scope>
    <source>
        <strain evidence="3">CGMCC 1.10658</strain>
    </source>
</reference>
<proteinExistence type="predicted"/>
<dbReference type="AlphaFoldDB" id="A0A1G8Y0P1"/>
<dbReference type="InterPro" id="IPR000758">
    <property type="entry name" value="Enterovir_OMP"/>
</dbReference>
<organism evidence="2 3">
    <name type="scientific">Microbulbifer yueqingensis</name>
    <dbReference type="NCBI Taxonomy" id="658219"/>
    <lineage>
        <taxon>Bacteria</taxon>
        <taxon>Pseudomonadati</taxon>
        <taxon>Pseudomonadota</taxon>
        <taxon>Gammaproteobacteria</taxon>
        <taxon>Cellvibrionales</taxon>
        <taxon>Microbulbiferaceae</taxon>
        <taxon>Microbulbifer</taxon>
    </lineage>
</organism>
<evidence type="ECO:0000256" key="1">
    <source>
        <dbReference type="SAM" id="SignalP"/>
    </source>
</evidence>
<evidence type="ECO:0000313" key="3">
    <source>
        <dbReference type="Proteomes" id="UP000199305"/>
    </source>
</evidence>
<dbReference type="Proteomes" id="UP000199305">
    <property type="component" value="Unassembled WGS sequence"/>
</dbReference>
<evidence type="ECO:0000313" key="2">
    <source>
        <dbReference type="EMBL" id="SDJ96363.1"/>
    </source>
</evidence>
<dbReference type="EMBL" id="FNFH01000002">
    <property type="protein sequence ID" value="SDJ96363.1"/>
    <property type="molecule type" value="Genomic_DNA"/>
</dbReference>
<keyword evidence="1" id="KW-0732">Signal</keyword>
<feature type="chain" id="PRO_5011432692" evidence="1">
    <location>
        <begin position="23"/>
        <end position="243"/>
    </location>
</feature>
<dbReference type="STRING" id="658219.SAMN05216212_1312"/>
<dbReference type="PANTHER" id="PTHR36920:SF1">
    <property type="entry name" value="OUTER MEMBRANE PROTEIN W"/>
    <property type="match status" value="1"/>
</dbReference>
<dbReference type="SUPFAM" id="SSF56925">
    <property type="entry name" value="OMPA-like"/>
    <property type="match status" value="1"/>
</dbReference>
<dbReference type="OrthoDB" id="9807574at2"/>
<dbReference type="PROSITE" id="PS00695">
    <property type="entry name" value="ENT_VIR_OMP_2"/>
    <property type="match status" value="1"/>
</dbReference>
<dbReference type="InterPro" id="IPR005618">
    <property type="entry name" value="OMPW"/>
</dbReference>
<dbReference type="Pfam" id="PF03922">
    <property type="entry name" value="OmpW"/>
    <property type="match status" value="1"/>
</dbReference>
<name>A0A1G8Y0P1_9GAMM</name>
<dbReference type="GO" id="GO:0044384">
    <property type="term" value="C:host outer membrane"/>
    <property type="evidence" value="ECO:0007669"/>
    <property type="project" value="InterPro"/>
</dbReference>
<dbReference type="GO" id="GO:0019867">
    <property type="term" value="C:outer membrane"/>
    <property type="evidence" value="ECO:0007669"/>
    <property type="project" value="InterPro"/>
</dbReference>
<dbReference type="PANTHER" id="PTHR36920">
    <property type="match status" value="1"/>
</dbReference>
<dbReference type="GO" id="GO:0055085">
    <property type="term" value="P:transmembrane transport"/>
    <property type="evidence" value="ECO:0007669"/>
    <property type="project" value="TreeGrafter"/>
</dbReference>
<accession>A0A1G8Y0P1</accession>
<dbReference type="InterPro" id="IPR011250">
    <property type="entry name" value="OMP/PagP_B-barrel"/>
</dbReference>
<sequence length="243" mass="26326">MKAAVTPIIALTTFLLAAGALAENRQGDVIVRVGLGATVPDDKSSEVQLNGTPLPGSRVLVDDGYAATFTGSWIFADHWGVGLLLATPFEHDLDVRGLPDAEGASIGQVRLGDIQHVPPTLTVQWFPVCVESWVQPYIGFGVNYTTFMDESIAGPANLYFVDVLGATRGASLELDDSWGLAGEVGVDMHFGPRSRWLFNAAVWYLDIDSDVDIRFRSDTGVNRVTTDLEIDPFVYSVGIGYRF</sequence>
<protein>
    <submittedName>
        <fullName evidence="2">Outer membrane protein</fullName>
    </submittedName>
</protein>